<sequence length="501" mass="56816">MTTDAFPPVIAAQINYLLSHSPLSIKIDQMWAGCKYSGLLDRFSLLIPFCLDFIKWDVIYNAQCPLAAPDVIFGPEDENFHPFCVTGDEGDFKLSKNSLSDWNSKDPSGLLTLIHELRDLYLSYQKKRIGEVDDDRLKFEISTIVSRERSPSFFRNQGVFNLELECRHCSGGWTFLSGVGFDSSKVCWGIEMYMSSGVEKPEEVKFSVPLLDMDINKMVFGCNWRHQQKIYLQVIFPVGRKYVSAPSAPRLKLVSSPELKVLFPIEDVKLPPWLDGMCMAEYLPNLEETLERQILDAVSLIDVRRHFIEALAPVFGRPLEADPVFLQKVTFLAASGVFTCLLWNHASFKDAIKKAENHTSAIGSRHYNISAGQCIFSSNTVPKATASFDASKFSDIDGYEVDRCYISLDSHVHAVGSSAFMVDVYLGSQELYHASVHYTNVLMMLMPLNHFNSQGAPIKSHLLTEYPWSPRWEPSQMAERILEFLVDECLNFKKFCNETQL</sequence>
<keyword evidence="5" id="KW-0132">Cell division</keyword>
<evidence type="ECO:0000256" key="16">
    <source>
        <dbReference type="ARBA" id="ARBA00032491"/>
    </source>
</evidence>
<keyword evidence="7" id="KW-0677">Repeat</keyword>
<keyword evidence="11" id="KW-0156">Chromatin regulator</keyword>
<evidence type="ECO:0000256" key="10">
    <source>
        <dbReference type="ARBA" id="ARBA00022786"/>
    </source>
</evidence>
<evidence type="ECO:0000256" key="5">
    <source>
        <dbReference type="ARBA" id="ARBA00022618"/>
    </source>
</evidence>
<evidence type="ECO:0000256" key="12">
    <source>
        <dbReference type="ARBA" id="ARBA00023204"/>
    </source>
</evidence>
<evidence type="ECO:0000256" key="13">
    <source>
        <dbReference type="ARBA" id="ARBA00023242"/>
    </source>
</evidence>
<dbReference type="AlphaFoldDB" id="A0A438E4A7"/>
<evidence type="ECO:0000256" key="8">
    <source>
        <dbReference type="ARBA" id="ARBA00022763"/>
    </source>
</evidence>
<comment type="similarity">
    <text evidence="15">Belongs to the BABAM2 family.</text>
</comment>
<dbReference type="GO" id="GO:0005737">
    <property type="term" value="C:cytoplasm"/>
    <property type="evidence" value="ECO:0007669"/>
    <property type="project" value="UniProtKB-SubCell"/>
</dbReference>
<dbReference type="GO" id="GO:0006281">
    <property type="term" value="P:DNA repair"/>
    <property type="evidence" value="ECO:0007669"/>
    <property type="project" value="UniProtKB-KW"/>
</dbReference>
<keyword evidence="4" id="KW-0963">Cytoplasm</keyword>
<keyword evidence="6" id="KW-0053">Apoptosis</keyword>
<organism evidence="18 19">
    <name type="scientific">Vitis vinifera</name>
    <name type="common">Grape</name>
    <dbReference type="NCBI Taxonomy" id="29760"/>
    <lineage>
        <taxon>Eukaryota</taxon>
        <taxon>Viridiplantae</taxon>
        <taxon>Streptophyta</taxon>
        <taxon>Embryophyta</taxon>
        <taxon>Tracheophyta</taxon>
        <taxon>Spermatophyta</taxon>
        <taxon>Magnoliopsida</taxon>
        <taxon>eudicotyledons</taxon>
        <taxon>Gunneridae</taxon>
        <taxon>Pentapetalae</taxon>
        <taxon>rosids</taxon>
        <taxon>Vitales</taxon>
        <taxon>Vitaceae</taxon>
        <taxon>Viteae</taxon>
        <taxon>Vitis</taxon>
    </lineage>
</organism>
<evidence type="ECO:0000313" key="19">
    <source>
        <dbReference type="Proteomes" id="UP000288805"/>
    </source>
</evidence>
<reference evidence="18 19" key="1">
    <citation type="journal article" date="2018" name="PLoS Genet.">
        <title>Population sequencing reveals clonal diversity and ancestral inbreeding in the grapevine cultivar Chardonnay.</title>
        <authorList>
            <person name="Roach M.J."/>
            <person name="Johnson D.L."/>
            <person name="Bohlmann J."/>
            <person name="van Vuuren H.J."/>
            <person name="Jones S.J."/>
            <person name="Pretorius I.S."/>
            <person name="Schmidt S.A."/>
            <person name="Borneman A.R."/>
        </authorList>
    </citation>
    <scope>NUCLEOTIDE SEQUENCE [LARGE SCALE GENOMIC DNA]</scope>
    <source>
        <strain evidence="19">cv. Chardonnay</strain>
        <tissue evidence="18">Leaf</tissue>
    </source>
</reference>
<evidence type="ECO:0000256" key="7">
    <source>
        <dbReference type="ARBA" id="ARBA00022737"/>
    </source>
</evidence>
<evidence type="ECO:0000256" key="4">
    <source>
        <dbReference type="ARBA" id="ARBA00022490"/>
    </source>
</evidence>
<accession>A0A438E4A7</accession>
<dbReference type="InterPro" id="IPR010358">
    <property type="entry name" value="BRE"/>
</dbReference>
<dbReference type="PANTHER" id="PTHR15189:SF7">
    <property type="entry name" value="BRISC AND BRCA1-A COMPLEX MEMBER 2"/>
    <property type="match status" value="1"/>
</dbReference>
<evidence type="ECO:0000256" key="2">
    <source>
        <dbReference type="ARBA" id="ARBA00004496"/>
    </source>
</evidence>
<evidence type="ECO:0000256" key="14">
    <source>
        <dbReference type="ARBA" id="ARBA00023306"/>
    </source>
</evidence>
<evidence type="ECO:0000256" key="6">
    <source>
        <dbReference type="ARBA" id="ARBA00022703"/>
    </source>
</evidence>
<dbReference type="EMBL" id="QGNW01001402">
    <property type="protein sequence ID" value="RVW42548.1"/>
    <property type="molecule type" value="Genomic_DNA"/>
</dbReference>
<keyword evidence="9" id="KW-0498">Mitosis</keyword>
<keyword evidence="13" id="KW-0539">Nucleus</keyword>
<evidence type="ECO:0000313" key="18">
    <source>
        <dbReference type="EMBL" id="RVW42548.1"/>
    </source>
</evidence>
<evidence type="ECO:0000256" key="15">
    <source>
        <dbReference type="ARBA" id="ARBA00025766"/>
    </source>
</evidence>
<evidence type="ECO:0000256" key="17">
    <source>
        <dbReference type="ARBA" id="ARBA00032630"/>
    </source>
</evidence>
<keyword evidence="10" id="KW-0833">Ubl conjugation pathway</keyword>
<evidence type="ECO:0000256" key="9">
    <source>
        <dbReference type="ARBA" id="ARBA00022776"/>
    </source>
</evidence>
<keyword evidence="12" id="KW-0234">DNA repair</keyword>
<dbReference type="GO" id="GO:0070552">
    <property type="term" value="C:BRISC complex"/>
    <property type="evidence" value="ECO:0007669"/>
    <property type="project" value="InterPro"/>
</dbReference>
<gene>
    <name evidence="18" type="primary">babam2_1</name>
    <name evidence="18" type="ORF">CK203_085410</name>
</gene>
<keyword evidence="8" id="KW-0227">DNA damage</keyword>
<proteinExistence type="inferred from homology"/>
<dbReference type="GO" id="GO:0006325">
    <property type="term" value="P:chromatin organization"/>
    <property type="evidence" value="ECO:0007669"/>
    <property type="project" value="UniProtKB-KW"/>
</dbReference>
<name>A0A438E4A7_VITVI</name>
<comment type="subcellular location">
    <subcellularLocation>
        <location evidence="2">Cytoplasm</location>
    </subcellularLocation>
    <subcellularLocation>
        <location evidence="1">Nucleus</location>
    </subcellularLocation>
</comment>
<keyword evidence="14" id="KW-0131">Cell cycle</keyword>
<dbReference type="Proteomes" id="UP000288805">
    <property type="component" value="Unassembled WGS sequence"/>
</dbReference>
<evidence type="ECO:0000256" key="1">
    <source>
        <dbReference type="ARBA" id="ARBA00004123"/>
    </source>
</evidence>
<dbReference type="PANTHER" id="PTHR15189">
    <property type="entry name" value="BRISC AND BRCA1-A COMPLEX MEMBER 2"/>
    <property type="match status" value="1"/>
</dbReference>
<comment type="caution">
    <text evidence="18">The sequence shown here is derived from an EMBL/GenBank/DDBJ whole genome shotgun (WGS) entry which is preliminary data.</text>
</comment>
<dbReference type="Pfam" id="PF06113">
    <property type="entry name" value="BRE"/>
    <property type="match status" value="1"/>
</dbReference>
<evidence type="ECO:0000256" key="3">
    <source>
        <dbReference type="ARBA" id="ARBA00019438"/>
    </source>
</evidence>
<protein>
    <recommendedName>
        <fullName evidence="3">BRISC and BRCA1-A complex member 2</fullName>
    </recommendedName>
    <alternativeName>
        <fullName evidence="16">BRCA1-A complex subunit BRE</fullName>
    </alternativeName>
    <alternativeName>
        <fullName evidence="17">BRCA1/BRCA2-containing complex subunit 45</fullName>
    </alternativeName>
</protein>
<evidence type="ECO:0000256" key="11">
    <source>
        <dbReference type="ARBA" id="ARBA00022853"/>
    </source>
</evidence>
<dbReference type="GO" id="GO:0051301">
    <property type="term" value="P:cell division"/>
    <property type="evidence" value="ECO:0007669"/>
    <property type="project" value="UniProtKB-KW"/>
</dbReference>